<feature type="domain" description="Diacylglycerol glucosyltransferase N-terminal" evidence="6">
    <location>
        <begin position="85"/>
        <end position="253"/>
    </location>
</feature>
<dbReference type="Proteomes" id="UP000807850">
    <property type="component" value="Unassembled WGS sequence"/>
</dbReference>
<dbReference type="InterPro" id="IPR009695">
    <property type="entry name" value="Diacylglyc_glucosyltr_N"/>
</dbReference>
<dbReference type="EMBL" id="JACQAY010000005">
    <property type="protein sequence ID" value="MBI3538666.1"/>
    <property type="molecule type" value="Genomic_DNA"/>
</dbReference>
<comment type="similarity">
    <text evidence="2">Belongs to the glycosyltransferase 28 family.</text>
</comment>
<evidence type="ECO:0008006" key="9">
    <source>
        <dbReference type="Google" id="ProtNLM"/>
    </source>
</evidence>
<evidence type="ECO:0000256" key="2">
    <source>
        <dbReference type="ARBA" id="ARBA00006962"/>
    </source>
</evidence>
<gene>
    <name evidence="7" type="ORF">HY076_00115</name>
</gene>
<evidence type="ECO:0000259" key="5">
    <source>
        <dbReference type="Pfam" id="PF04101"/>
    </source>
</evidence>
<keyword evidence="4" id="KW-0808">Transferase</keyword>
<dbReference type="AlphaFoldDB" id="A0A9D6L4U8"/>
<dbReference type="GO" id="GO:0009247">
    <property type="term" value="P:glycolipid biosynthetic process"/>
    <property type="evidence" value="ECO:0007669"/>
    <property type="project" value="InterPro"/>
</dbReference>
<sequence length="451" mass="48817">MKAPRLRIRARLPLRWRARLRAQRRWWRERSGAGEPERLFPPAGKGMVTIQTLSGAHADGTSAPPHRGRPGPRIAVLHASAGTGHQSAARALAAAIVQRSPDAVVREVDTLVFASRLYRGTYAASYNAMAARAPALWGVLYHSWAQASVHRSTSPMRLAMDRLNLRRLVKVVEGEGADAVVCTHFLPVEALSPRRGGGRMRVPLYCVITDFTAHPFWAFPHVDRYFVASGEVARELHGNGVPMERIEVTGIPVDPRFATAIGRDAARDRFGLDRDEPVVLVRGGGHGVGPLTALAAQLAALPSAPRVIVACGMNARLRAHIAALPAHESGRVRAIGFTHEVDAWLEASDVMVSKAGGLTCSEALIKRTPLVIFRPTPGQEVRNARYLEDAGAARHADTIEAVGATVERWLTHPDEREAVRAAAAGIASPHAAEVIARHVLDGITLRHARRG</sequence>
<dbReference type="GO" id="GO:0016758">
    <property type="term" value="F:hexosyltransferase activity"/>
    <property type="evidence" value="ECO:0007669"/>
    <property type="project" value="InterPro"/>
</dbReference>
<dbReference type="Pfam" id="PF06925">
    <property type="entry name" value="MGDG_synth"/>
    <property type="match status" value="1"/>
</dbReference>
<dbReference type="InterPro" id="IPR050519">
    <property type="entry name" value="Glycosyltransf_28_UgtP"/>
</dbReference>
<evidence type="ECO:0000256" key="1">
    <source>
        <dbReference type="ARBA" id="ARBA00004370"/>
    </source>
</evidence>
<name>A0A9D6L4U8_UNCEI</name>
<dbReference type="InterPro" id="IPR007235">
    <property type="entry name" value="Glyco_trans_28_C"/>
</dbReference>
<dbReference type="GO" id="GO:0016020">
    <property type="term" value="C:membrane"/>
    <property type="evidence" value="ECO:0007669"/>
    <property type="project" value="UniProtKB-SubCell"/>
</dbReference>
<keyword evidence="3" id="KW-0328">Glycosyltransferase</keyword>
<proteinExistence type="inferred from homology"/>
<evidence type="ECO:0000256" key="3">
    <source>
        <dbReference type="ARBA" id="ARBA00022676"/>
    </source>
</evidence>
<dbReference type="PANTHER" id="PTHR43025:SF3">
    <property type="entry name" value="MONOGALACTOSYLDIACYLGLYCEROL SYNTHASE 1, CHLOROPLASTIC"/>
    <property type="match status" value="1"/>
</dbReference>
<feature type="domain" description="Glycosyl transferase family 28 C-terminal" evidence="5">
    <location>
        <begin position="278"/>
        <end position="412"/>
    </location>
</feature>
<evidence type="ECO:0000259" key="6">
    <source>
        <dbReference type="Pfam" id="PF06925"/>
    </source>
</evidence>
<evidence type="ECO:0000313" key="8">
    <source>
        <dbReference type="Proteomes" id="UP000807850"/>
    </source>
</evidence>
<organism evidence="7 8">
    <name type="scientific">Eiseniibacteriota bacterium</name>
    <dbReference type="NCBI Taxonomy" id="2212470"/>
    <lineage>
        <taxon>Bacteria</taxon>
        <taxon>Candidatus Eiseniibacteriota</taxon>
    </lineage>
</organism>
<comment type="caution">
    <text evidence="7">The sequence shown here is derived from an EMBL/GenBank/DDBJ whole genome shotgun (WGS) entry which is preliminary data.</text>
</comment>
<dbReference type="SUPFAM" id="SSF53756">
    <property type="entry name" value="UDP-Glycosyltransferase/glycogen phosphorylase"/>
    <property type="match status" value="1"/>
</dbReference>
<dbReference type="Pfam" id="PF04101">
    <property type="entry name" value="Glyco_tran_28_C"/>
    <property type="match status" value="1"/>
</dbReference>
<evidence type="ECO:0000256" key="4">
    <source>
        <dbReference type="ARBA" id="ARBA00022679"/>
    </source>
</evidence>
<dbReference type="PANTHER" id="PTHR43025">
    <property type="entry name" value="MONOGALACTOSYLDIACYLGLYCEROL SYNTHASE"/>
    <property type="match status" value="1"/>
</dbReference>
<dbReference type="Gene3D" id="3.40.50.2000">
    <property type="entry name" value="Glycogen Phosphorylase B"/>
    <property type="match status" value="1"/>
</dbReference>
<accession>A0A9D6L4U8</accession>
<protein>
    <recommendedName>
        <fullName evidence="9">Glycosyltransferase</fullName>
    </recommendedName>
</protein>
<comment type="subcellular location">
    <subcellularLocation>
        <location evidence="1">Membrane</location>
    </subcellularLocation>
</comment>
<reference evidence="7" key="1">
    <citation type="submission" date="2020-07" db="EMBL/GenBank/DDBJ databases">
        <title>Huge and variable diversity of episymbiotic CPR bacteria and DPANN archaea in groundwater ecosystems.</title>
        <authorList>
            <person name="He C.Y."/>
            <person name="Keren R."/>
            <person name="Whittaker M."/>
            <person name="Farag I.F."/>
            <person name="Doudna J."/>
            <person name="Cate J.H.D."/>
            <person name="Banfield J.F."/>
        </authorList>
    </citation>
    <scope>NUCLEOTIDE SEQUENCE</scope>
    <source>
        <strain evidence="7">NC_groundwater_928_Pr1_S-0.2um_72_17</strain>
    </source>
</reference>
<evidence type="ECO:0000313" key="7">
    <source>
        <dbReference type="EMBL" id="MBI3538666.1"/>
    </source>
</evidence>